<dbReference type="InterPro" id="IPR027417">
    <property type="entry name" value="P-loop_NTPase"/>
</dbReference>
<evidence type="ECO:0008006" key="3">
    <source>
        <dbReference type="Google" id="ProtNLM"/>
    </source>
</evidence>
<protein>
    <recommendedName>
        <fullName evidence="3">NB-ARC domain-containing protein</fullName>
    </recommendedName>
</protein>
<dbReference type="Gene3D" id="1.25.40.10">
    <property type="entry name" value="Tetratricopeptide repeat domain"/>
    <property type="match status" value="1"/>
</dbReference>
<dbReference type="AlphaFoldDB" id="A0A4Q0S8R8"/>
<keyword evidence="2" id="KW-1185">Reference proteome</keyword>
<dbReference type="Proteomes" id="UP000289546">
    <property type="component" value="Unassembled WGS sequence"/>
</dbReference>
<dbReference type="SUPFAM" id="SSF52540">
    <property type="entry name" value="P-loop containing nucleoside triphosphate hydrolases"/>
    <property type="match status" value="1"/>
</dbReference>
<dbReference type="Gene3D" id="3.40.50.300">
    <property type="entry name" value="P-loop containing nucleotide triphosphate hydrolases"/>
    <property type="match status" value="1"/>
</dbReference>
<dbReference type="PRINTS" id="PR00364">
    <property type="entry name" value="DISEASERSIST"/>
</dbReference>
<evidence type="ECO:0000313" key="2">
    <source>
        <dbReference type="Proteomes" id="UP000289546"/>
    </source>
</evidence>
<gene>
    <name evidence="1" type="ORF">XH99_11025</name>
</gene>
<organism evidence="1 2">
    <name type="scientific">Bradyrhizobium nanningense</name>
    <dbReference type="NCBI Taxonomy" id="1325118"/>
    <lineage>
        <taxon>Bacteria</taxon>
        <taxon>Pseudomonadati</taxon>
        <taxon>Pseudomonadota</taxon>
        <taxon>Alphaproteobacteria</taxon>
        <taxon>Hyphomicrobiales</taxon>
        <taxon>Nitrobacteraceae</taxon>
        <taxon>Bradyrhizobium</taxon>
    </lineage>
</organism>
<evidence type="ECO:0000313" key="1">
    <source>
        <dbReference type="EMBL" id="RXH31126.1"/>
    </source>
</evidence>
<dbReference type="PANTHER" id="PTHR36766">
    <property type="entry name" value="PLANT BROAD-SPECTRUM MILDEW RESISTANCE PROTEIN RPW8"/>
    <property type="match status" value="1"/>
</dbReference>
<dbReference type="InterPro" id="IPR011990">
    <property type="entry name" value="TPR-like_helical_dom_sf"/>
</dbReference>
<comment type="caution">
    <text evidence="1">The sequence shown here is derived from an EMBL/GenBank/DDBJ whole genome shotgun (WGS) entry which is preliminary data.</text>
</comment>
<sequence length="882" mass="96669">MRAAHIERLVPNIEAIGPGPLFETFGTRFLARLLDIPLVQRGVSVRGNPIGRTVDATALNDSTVAEFSTEKGYFAGDKPRNDLAHITYRHPSAKQIYLVSSQVAPAGSIDAFVEANRSQGRSVHVLDARRIAEEIVDRLMVSDDAIDDLSEFIPALATVRDEHALDLRAPRPGSRHIQRLDVDAAIAEALRRSPCIAISGMGGVGKSEAAAAYVETHRSEYVQTIWLDGVQIERIEDLSAAAIRRAGDALNVVGLLNSRRCLLVIDDARVNLEPAQLSKMCGQGSHIILTRRVASNSYSLPLLTENESKSLLEADGVDPCPRPIFEKVLATAGGHPLSLALINAAVANGTIWDDIAIDCEEIGKFTDGDIRIYERILGRLRPNLEGELAVFAWADQPICDTGFLRYAIKPVGVRNLQANALTAVDRASVVRLHEIVFAALRSGIWCSEARAAELEDDLELYIASLSRGDAHDLQTVAATHRRTLEARITAGDRRPAYLYALIFAWDAADANVPSLPDPTDLARAIRDASGPARDMQLLLVIETVEALFRYEREIKGSTEAKLKYRDRLSVFDILEDTPGLNSRQRAEIIHHRGKLHRAIGDGAQAAKLFERVLESEVPLSEAKLQLVRLYSKEPNLNVKRAQQLTDELVASIAAGGEGLSSSVTLGLIEALHWAREDWSDNVFEANYDLFMAHVSRGLLAGIPQAYETLASIVRNWAWTNPSRLKMLSGLIDTASAHDIREDRGRGAYAEIQQKLAKTTGEAADKHLNLALQGFEALKRPSAYQRRNHAETLLELGRFLEADTILRKIVDPESRPFVAFSLSKANLGLGNLKEALAFADEAVAAAEGRNARFKPSFLEQRAAVRSEVDRSALDGHNGGIKSQ</sequence>
<proteinExistence type="predicted"/>
<reference evidence="1 2" key="1">
    <citation type="submission" date="2015-04" db="EMBL/GenBank/DDBJ databases">
        <title>Comparative genomics of rhizobia nodulating Arachis hypogaea in China.</title>
        <authorList>
            <person name="Li Y."/>
        </authorList>
    </citation>
    <scope>NUCLEOTIDE SEQUENCE [LARGE SCALE GENOMIC DNA]</scope>
    <source>
        <strain evidence="1 2">CCBAU 51757</strain>
    </source>
</reference>
<name>A0A4Q0S8R8_9BRAD</name>
<accession>A0A4Q0S8R8</accession>
<dbReference type="EMBL" id="LBJQ01000060">
    <property type="protein sequence ID" value="RXH31126.1"/>
    <property type="molecule type" value="Genomic_DNA"/>
</dbReference>